<name>M0QI60_9ACTN</name>
<dbReference type="AlphaFoldDB" id="M0QI60"/>
<dbReference type="RefSeq" id="WP_007620203.1">
    <property type="nucleotide sequence ID" value="NZ_BANX01000014.1"/>
</dbReference>
<feature type="region of interest" description="Disordered" evidence="1">
    <location>
        <begin position="1"/>
        <end position="21"/>
    </location>
</feature>
<comment type="caution">
    <text evidence="2">The sequence shown here is derived from an EMBL/GenBank/DDBJ whole genome shotgun (WGS) entry which is preliminary data.</text>
</comment>
<accession>M0QI60</accession>
<evidence type="ECO:0000313" key="3">
    <source>
        <dbReference type="Proteomes" id="UP000011666"/>
    </source>
</evidence>
<sequence>MSDKTTEPDSSGDESAPETHLAVGTTVVVDMTEGPSVRGVIVDDYGDLAGAQATIDGRDVRSRRWAITLDDGRITFRDSDELAPSPASE</sequence>
<reference evidence="2 3" key="1">
    <citation type="submission" date="2013-01" db="EMBL/GenBank/DDBJ databases">
        <title>Whole genome shotgun sequence of Gordonia soli NBRC 108243.</title>
        <authorList>
            <person name="Isaki-Nakamura S."/>
            <person name="Hosoyama A."/>
            <person name="Tsuchikane K."/>
            <person name="Ando Y."/>
            <person name="Baba S."/>
            <person name="Ohji S."/>
            <person name="Hamada M."/>
            <person name="Tamura T."/>
            <person name="Yamazoe A."/>
            <person name="Yamazaki S."/>
            <person name="Fujita N."/>
        </authorList>
    </citation>
    <scope>NUCLEOTIDE SEQUENCE [LARGE SCALE GENOMIC DNA]</scope>
    <source>
        <strain evidence="2 3">NBRC 108243</strain>
    </source>
</reference>
<protein>
    <submittedName>
        <fullName evidence="2">Uncharacterized protein</fullName>
    </submittedName>
</protein>
<proteinExistence type="predicted"/>
<keyword evidence="3" id="KW-1185">Reference proteome</keyword>
<gene>
    <name evidence="2" type="ORF">GS4_14_00640</name>
</gene>
<evidence type="ECO:0000256" key="1">
    <source>
        <dbReference type="SAM" id="MobiDB-lite"/>
    </source>
</evidence>
<dbReference type="EMBL" id="BANX01000014">
    <property type="protein sequence ID" value="GAC68233.1"/>
    <property type="molecule type" value="Genomic_DNA"/>
</dbReference>
<organism evidence="2 3">
    <name type="scientific">Gordonia soli NBRC 108243</name>
    <dbReference type="NCBI Taxonomy" id="1223545"/>
    <lineage>
        <taxon>Bacteria</taxon>
        <taxon>Bacillati</taxon>
        <taxon>Actinomycetota</taxon>
        <taxon>Actinomycetes</taxon>
        <taxon>Mycobacteriales</taxon>
        <taxon>Gordoniaceae</taxon>
        <taxon>Gordonia</taxon>
    </lineage>
</organism>
<dbReference type="Proteomes" id="UP000011666">
    <property type="component" value="Unassembled WGS sequence"/>
</dbReference>
<dbReference type="STRING" id="1223545.GS4_14_00640"/>
<evidence type="ECO:0000313" key="2">
    <source>
        <dbReference type="EMBL" id="GAC68233.1"/>
    </source>
</evidence>
<dbReference type="OrthoDB" id="4484277at2"/>